<comment type="similarity">
    <text evidence="2">Belongs to the universal ribosomal protein uL4 family.</text>
</comment>
<proteinExistence type="inferred from homology"/>
<evidence type="ECO:0000256" key="1">
    <source>
        <dbReference type="ARBA" id="ARBA00004173"/>
    </source>
</evidence>
<dbReference type="FunFam" id="3.40.1370.10:FF:000005">
    <property type="entry name" value="39S ribosomal protein L4, mitochondrial"/>
    <property type="match status" value="1"/>
</dbReference>
<evidence type="ECO:0000256" key="2">
    <source>
        <dbReference type="ARBA" id="ARBA00010528"/>
    </source>
</evidence>
<dbReference type="Pfam" id="PF00573">
    <property type="entry name" value="Ribosomal_L4"/>
    <property type="match status" value="1"/>
</dbReference>
<dbReference type="GO" id="GO:0006412">
    <property type="term" value="P:translation"/>
    <property type="evidence" value="ECO:0007669"/>
    <property type="project" value="InterPro"/>
</dbReference>
<feature type="region of interest" description="Disordered" evidence="8">
    <location>
        <begin position="130"/>
        <end position="149"/>
    </location>
</feature>
<organism evidence="9 10">
    <name type="scientific">Ladona fulva</name>
    <name type="common">Scarce chaser dragonfly</name>
    <name type="synonym">Libellula fulva</name>
    <dbReference type="NCBI Taxonomy" id="123851"/>
    <lineage>
        <taxon>Eukaryota</taxon>
        <taxon>Metazoa</taxon>
        <taxon>Ecdysozoa</taxon>
        <taxon>Arthropoda</taxon>
        <taxon>Hexapoda</taxon>
        <taxon>Insecta</taxon>
        <taxon>Pterygota</taxon>
        <taxon>Palaeoptera</taxon>
        <taxon>Odonata</taxon>
        <taxon>Epiprocta</taxon>
        <taxon>Anisoptera</taxon>
        <taxon>Libelluloidea</taxon>
        <taxon>Libellulidae</taxon>
        <taxon>Ladona</taxon>
    </lineage>
</organism>
<name>A0A8K0NVN8_LADFU</name>
<dbReference type="EMBL" id="KZ308162">
    <property type="protein sequence ID" value="KAG8223488.1"/>
    <property type="molecule type" value="Genomic_DNA"/>
</dbReference>
<dbReference type="InterPro" id="IPR013005">
    <property type="entry name" value="Ribosomal_uL4-like"/>
</dbReference>
<evidence type="ECO:0000256" key="7">
    <source>
        <dbReference type="ARBA" id="ARBA00082711"/>
    </source>
</evidence>
<dbReference type="InterPro" id="IPR002136">
    <property type="entry name" value="Ribosomal_uL4"/>
</dbReference>
<dbReference type="Proteomes" id="UP000792457">
    <property type="component" value="Unassembled WGS sequence"/>
</dbReference>
<evidence type="ECO:0000256" key="3">
    <source>
        <dbReference type="ARBA" id="ARBA00022980"/>
    </source>
</evidence>
<keyword evidence="10" id="KW-1185">Reference proteome</keyword>
<evidence type="ECO:0000313" key="9">
    <source>
        <dbReference type="EMBL" id="KAG8223488.1"/>
    </source>
</evidence>
<comment type="caution">
    <text evidence="9">The sequence shown here is derived from an EMBL/GenBank/DDBJ whole genome shotgun (WGS) entry which is preliminary data.</text>
</comment>
<dbReference type="InterPro" id="IPR023574">
    <property type="entry name" value="Ribosomal_uL4_dom_sf"/>
</dbReference>
<dbReference type="Gene3D" id="3.40.1370.10">
    <property type="match status" value="1"/>
</dbReference>
<evidence type="ECO:0000256" key="8">
    <source>
        <dbReference type="SAM" id="MobiDB-lite"/>
    </source>
</evidence>
<keyword evidence="5" id="KW-0687">Ribonucleoprotein</keyword>
<dbReference type="NCBIfam" id="TIGR03953">
    <property type="entry name" value="rplD_bact"/>
    <property type="match status" value="1"/>
</dbReference>
<dbReference type="HAMAP" id="MF_01328_B">
    <property type="entry name" value="Ribosomal_uL4_B"/>
    <property type="match status" value="1"/>
</dbReference>
<evidence type="ECO:0000256" key="6">
    <source>
        <dbReference type="ARBA" id="ARBA00040565"/>
    </source>
</evidence>
<dbReference type="AlphaFoldDB" id="A0A8K0NVN8"/>
<comment type="subcellular location">
    <subcellularLocation>
        <location evidence="1">Mitochondrion</location>
    </subcellularLocation>
</comment>
<reference evidence="9" key="2">
    <citation type="submission" date="2017-10" db="EMBL/GenBank/DDBJ databases">
        <title>Ladona fulva Genome sequencing and assembly.</title>
        <authorList>
            <person name="Murali S."/>
            <person name="Richards S."/>
            <person name="Bandaranaike D."/>
            <person name="Bellair M."/>
            <person name="Blankenburg K."/>
            <person name="Chao H."/>
            <person name="Dinh H."/>
            <person name="Doddapaneni H."/>
            <person name="Dugan-Rocha S."/>
            <person name="Elkadiri S."/>
            <person name="Gnanaolivu R."/>
            <person name="Hernandez B."/>
            <person name="Skinner E."/>
            <person name="Javaid M."/>
            <person name="Lee S."/>
            <person name="Li M."/>
            <person name="Ming W."/>
            <person name="Munidasa M."/>
            <person name="Muniz J."/>
            <person name="Nguyen L."/>
            <person name="Hughes D."/>
            <person name="Osuji N."/>
            <person name="Pu L.-L."/>
            <person name="Puazo M."/>
            <person name="Qu C."/>
            <person name="Quiroz J."/>
            <person name="Raj R."/>
            <person name="Weissenberger G."/>
            <person name="Xin Y."/>
            <person name="Zou X."/>
            <person name="Han Y."/>
            <person name="Worley K."/>
            <person name="Muzny D."/>
            <person name="Gibbs R."/>
        </authorList>
    </citation>
    <scope>NUCLEOTIDE SEQUENCE</scope>
    <source>
        <strain evidence="9">Sampled in the wild</strain>
    </source>
</reference>
<dbReference type="PANTHER" id="PTHR10746:SF6">
    <property type="entry name" value="LARGE RIBOSOMAL SUBUNIT PROTEIN UL4M"/>
    <property type="match status" value="1"/>
</dbReference>
<dbReference type="OrthoDB" id="275876at2759"/>
<evidence type="ECO:0000313" key="10">
    <source>
        <dbReference type="Proteomes" id="UP000792457"/>
    </source>
</evidence>
<dbReference type="GO" id="GO:1990904">
    <property type="term" value="C:ribonucleoprotein complex"/>
    <property type="evidence" value="ECO:0007669"/>
    <property type="project" value="UniProtKB-KW"/>
</dbReference>
<keyword evidence="3" id="KW-0689">Ribosomal protein</keyword>
<evidence type="ECO:0000256" key="5">
    <source>
        <dbReference type="ARBA" id="ARBA00023274"/>
    </source>
</evidence>
<keyword evidence="4" id="KW-0496">Mitochondrion</keyword>
<gene>
    <name evidence="9" type="ORF">J437_LFUL004956</name>
</gene>
<protein>
    <recommendedName>
        <fullName evidence="6">Large ribosomal subunit protein uL4m</fullName>
    </recommendedName>
    <alternativeName>
        <fullName evidence="7">39S ribosomal protein L4, mitochondrial</fullName>
    </alternativeName>
</protein>
<dbReference type="PANTHER" id="PTHR10746">
    <property type="entry name" value="50S RIBOSOMAL PROTEIN L4"/>
    <property type="match status" value="1"/>
</dbReference>
<sequence>MKFEDLKPEDTCLFKMLLKFRGILGRISSVPSRFEKLCTSASLTGDSLPTKSEEIFRSSAEFKFPHPYQKPRQAWVESISKHEDEKLGIIDLHPDIFGAHPRIDIIHRNVIWQYKYKYVSYAHTKTRAEVRGGGRKPWPQKGLGKARHGSIRSPLWKGGGVAHGPRSPTPHFFMLPYYVRVMGLVTTLSVKFAQDDLHIIDSLDIPTEDPKFIEELFEMRNWGPSVLLVDDTDLMPKNITLATDHVGHINLMPVYGLNVYSMLKHETLVLTLAALNSIEDKLLSSLHRSDGLNSQKKFRLNQN</sequence>
<accession>A0A8K0NVN8</accession>
<dbReference type="GO" id="GO:0003735">
    <property type="term" value="F:structural constituent of ribosome"/>
    <property type="evidence" value="ECO:0007669"/>
    <property type="project" value="InterPro"/>
</dbReference>
<dbReference type="SUPFAM" id="SSF52166">
    <property type="entry name" value="Ribosomal protein L4"/>
    <property type="match status" value="1"/>
</dbReference>
<evidence type="ECO:0000256" key="4">
    <source>
        <dbReference type="ARBA" id="ARBA00023128"/>
    </source>
</evidence>
<dbReference type="GO" id="GO:0005840">
    <property type="term" value="C:ribosome"/>
    <property type="evidence" value="ECO:0007669"/>
    <property type="project" value="UniProtKB-KW"/>
</dbReference>
<reference evidence="9" key="1">
    <citation type="submission" date="2013-04" db="EMBL/GenBank/DDBJ databases">
        <authorList>
            <person name="Qu J."/>
            <person name="Murali S.C."/>
            <person name="Bandaranaike D."/>
            <person name="Bellair M."/>
            <person name="Blankenburg K."/>
            <person name="Chao H."/>
            <person name="Dinh H."/>
            <person name="Doddapaneni H."/>
            <person name="Downs B."/>
            <person name="Dugan-Rocha S."/>
            <person name="Elkadiri S."/>
            <person name="Gnanaolivu R.D."/>
            <person name="Hernandez B."/>
            <person name="Javaid M."/>
            <person name="Jayaseelan J.C."/>
            <person name="Lee S."/>
            <person name="Li M."/>
            <person name="Ming W."/>
            <person name="Munidasa M."/>
            <person name="Muniz J."/>
            <person name="Nguyen L."/>
            <person name="Ongeri F."/>
            <person name="Osuji N."/>
            <person name="Pu L.-L."/>
            <person name="Puazo M."/>
            <person name="Qu C."/>
            <person name="Quiroz J."/>
            <person name="Raj R."/>
            <person name="Weissenberger G."/>
            <person name="Xin Y."/>
            <person name="Zou X."/>
            <person name="Han Y."/>
            <person name="Richards S."/>
            <person name="Worley K."/>
            <person name="Muzny D."/>
            <person name="Gibbs R."/>
        </authorList>
    </citation>
    <scope>NUCLEOTIDE SEQUENCE</scope>
    <source>
        <strain evidence="9">Sampled in the wild</strain>
    </source>
</reference>
<dbReference type="GO" id="GO:0005743">
    <property type="term" value="C:mitochondrial inner membrane"/>
    <property type="evidence" value="ECO:0007669"/>
    <property type="project" value="UniProtKB-ARBA"/>
</dbReference>